<dbReference type="Pfam" id="PF04239">
    <property type="entry name" value="DUF421"/>
    <property type="match status" value="1"/>
</dbReference>
<protein>
    <submittedName>
        <fullName evidence="8">DUF421 domain-containing protein</fullName>
    </submittedName>
</protein>
<dbReference type="EMBL" id="CP045274">
    <property type="protein sequence ID" value="QJX81190.1"/>
    <property type="molecule type" value="Genomic_DNA"/>
</dbReference>
<gene>
    <name evidence="8" type="ORF">FDZ14_34175</name>
</gene>
<dbReference type="PANTHER" id="PTHR34582">
    <property type="entry name" value="UPF0702 TRANSMEMBRANE PROTEIN YCAP"/>
    <property type="match status" value="1"/>
</dbReference>
<name>A0A6M6E300_PRIMG</name>
<accession>A0A6M6E300</accession>
<evidence type="ECO:0000259" key="7">
    <source>
        <dbReference type="Pfam" id="PF04239"/>
    </source>
</evidence>
<dbReference type="InterPro" id="IPR007353">
    <property type="entry name" value="DUF421"/>
</dbReference>
<keyword evidence="8" id="KW-0614">Plasmid</keyword>
<geneLocation type="plasmid" evidence="9">
    <name>pfdu301b</name>
</geneLocation>
<dbReference type="GO" id="GO:0005886">
    <property type="term" value="C:plasma membrane"/>
    <property type="evidence" value="ECO:0007669"/>
    <property type="project" value="UniProtKB-SubCell"/>
</dbReference>
<evidence type="ECO:0000256" key="6">
    <source>
        <dbReference type="ARBA" id="ARBA00023136"/>
    </source>
</evidence>
<evidence type="ECO:0000256" key="5">
    <source>
        <dbReference type="ARBA" id="ARBA00022989"/>
    </source>
</evidence>
<dbReference type="PANTHER" id="PTHR34582:SF6">
    <property type="entry name" value="UPF0702 TRANSMEMBRANE PROTEIN YCAP"/>
    <property type="match status" value="1"/>
</dbReference>
<keyword evidence="4" id="KW-0812">Transmembrane</keyword>
<keyword evidence="3" id="KW-1003">Cell membrane</keyword>
<dbReference type="AlphaFoldDB" id="A0A6M6E300"/>
<evidence type="ECO:0000313" key="8">
    <source>
        <dbReference type="EMBL" id="QJX81190.1"/>
    </source>
</evidence>
<evidence type="ECO:0000313" key="9">
    <source>
        <dbReference type="Proteomes" id="UP000501076"/>
    </source>
</evidence>
<proteinExistence type="inferred from homology"/>
<dbReference type="Gene3D" id="3.30.240.20">
    <property type="entry name" value="bsu07140 like domains"/>
    <property type="match status" value="1"/>
</dbReference>
<sequence>MVDGIINTDNLSKLNLNRKWLYEKLQELDVKSISEVFYGEVQKNGQLFIDTKNDISH</sequence>
<dbReference type="InterPro" id="IPR023090">
    <property type="entry name" value="UPF0702_alpha/beta_dom_sf"/>
</dbReference>
<evidence type="ECO:0000256" key="4">
    <source>
        <dbReference type="ARBA" id="ARBA00022692"/>
    </source>
</evidence>
<comment type="subcellular location">
    <subcellularLocation>
        <location evidence="1">Cell membrane</location>
        <topology evidence="1">Multi-pass membrane protein</topology>
    </subcellularLocation>
</comment>
<reference evidence="8 9" key="1">
    <citation type="submission" date="2019-10" db="EMBL/GenBank/DDBJ databases">
        <title>Complete genome sequences for adaption low water activity.</title>
        <authorList>
            <person name="Zhao L."/>
            <person name="Zhong J."/>
        </authorList>
    </citation>
    <scope>NUCLEOTIDE SEQUENCE [LARGE SCALE GENOMIC DNA]</scope>
    <source>
        <strain evidence="8 9">FDU301</strain>
        <plasmid evidence="9">pfdu301b</plasmid>
    </source>
</reference>
<keyword evidence="6" id="KW-0472">Membrane</keyword>
<evidence type="ECO:0000256" key="3">
    <source>
        <dbReference type="ARBA" id="ARBA00022475"/>
    </source>
</evidence>
<organism evidence="8 9">
    <name type="scientific">Priestia megaterium</name>
    <name type="common">Bacillus megaterium</name>
    <dbReference type="NCBI Taxonomy" id="1404"/>
    <lineage>
        <taxon>Bacteria</taxon>
        <taxon>Bacillati</taxon>
        <taxon>Bacillota</taxon>
        <taxon>Bacilli</taxon>
        <taxon>Bacillales</taxon>
        <taxon>Bacillaceae</taxon>
        <taxon>Priestia</taxon>
    </lineage>
</organism>
<evidence type="ECO:0000256" key="1">
    <source>
        <dbReference type="ARBA" id="ARBA00004651"/>
    </source>
</evidence>
<keyword evidence="5" id="KW-1133">Transmembrane helix</keyword>
<feature type="domain" description="YetF C-terminal" evidence="7">
    <location>
        <begin position="2"/>
        <end position="41"/>
    </location>
</feature>
<comment type="similarity">
    <text evidence="2">Belongs to the UPF0702 family.</text>
</comment>
<evidence type="ECO:0000256" key="2">
    <source>
        <dbReference type="ARBA" id="ARBA00006448"/>
    </source>
</evidence>
<dbReference type="Proteomes" id="UP000501076">
    <property type="component" value="Plasmid pFDU301B"/>
</dbReference>